<evidence type="ECO:0000313" key="1">
    <source>
        <dbReference type="EMBL" id="MFC3127037.1"/>
    </source>
</evidence>
<evidence type="ECO:0000313" key="2">
    <source>
        <dbReference type="Proteomes" id="UP001595593"/>
    </source>
</evidence>
<keyword evidence="2" id="KW-1185">Reference proteome</keyword>
<dbReference type="Proteomes" id="UP001595593">
    <property type="component" value="Unassembled WGS sequence"/>
</dbReference>
<comment type="caution">
    <text evidence="1">The sequence shown here is derived from an EMBL/GenBank/DDBJ whole genome shotgun (WGS) entry which is preliminary data.</text>
</comment>
<protein>
    <submittedName>
        <fullName evidence="1">Uncharacterized protein</fullName>
    </submittedName>
</protein>
<reference evidence="2" key="1">
    <citation type="journal article" date="2019" name="Int. J. Syst. Evol. Microbiol.">
        <title>The Global Catalogue of Microorganisms (GCM) 10K type strain sequencing project: providing services to taxonomists for standard genome sequencing and annotation.</title>
        <authorList>
            <consortium name="The Broad Institute Genomics Platform"/>
            <consortium name="The Broad Institute Genome Sequencing Center for Infectious Disease"/>
            <person name="Wu L."/>
            <person name="Ma J."/>
        </authorList>
    </citation>
    <scope>NUCLEOTIDE SEQUENCE [LARGE SCALE GENOMIC DNA]</scope>
    <source>
        <strain evidence="2">KCTC 52094</strain>
    </source>
</reference>
<dbReference type="RefSeq" id="WP_379598735.1">
    <property type="nucleotide sequence ID" value="NZ_JBHRTN010000018.1"/>
</dbReference>
<name>A0ABV7G2W0_9PROT</name>
<accession>A0ABV7G2W0</accession>
<organism evidence="1 2">
    <name type="scientific">Teichococcus globiformis</name>
    <dbReference type="NCBI Taxonomy" id="2307229"/>
    <lineage>
        <taxon>Bacteria</taxon>
        <taxon>Pseudomonadati</taxon>
        <taxon>Pseudomonadota</taxon>
        <taxon>Alphaproteobacteria</taxon>
        <taxon>Acetobacterales</taxon>
        <taxon>Roseomonadaceae</taxon>
        <taxon>Roseomonas</taxon>
    </lineage>
</organism>
<dbReference type="EMBL" id="JBHRTN010000018">
    <property type="protein sequence ID" value="MFC3127037.1"/>
    <property type="molecule type" value="Genomic_DNA"/>
</dbReference>
<sequence length="63" mass="6600">MRRLAPADLAAWAVILLLGLPAVLLATRDIGEGLTDGPLALEAGHPMAGSYPASSGWDRFEAR</sequence>
<proteinExistence type="predicted"/>
<gene>
    <name evidence="1" type="ORF">ACFOD4_18370</name>
</gene>